<proteinExistence type="predicted"/>
<sequence>MDSNVSCTSTMEPTTVSATLTDDHWILAMQEELLKFEGNQVWDLIPKPPHANIIGTKWILKNKTDEQRRAKAKCIPVAAHLKMTKDTTGKKVDPRVCASYQADARTYHVHSAKRIMKLGAQIIVRVLLESYMSLHTMVVATHFKSYQSISVPSIYCSSMAIDSSSTAPSPLKNALYAKECTCRYFFWPFASSSIPRSRVFIATLILDPDSASSDGDDSIVLSKLLQLFKIGDRFSPSSTSAPAAQGICSSPRDISPPQNVPPQTANRDESGEDTDEDYVPESEKTHVPKESIVLVDDPTLSRDNRTPKPQIN</sequence>
<feature type="compositionally biased region" description="Acidic residues" evidence="1">
    <location>
        <begin position="270"/>
        <end position="280"/>
    </location>
</feature>
<dbReference type="Proteomes" id="UP000321393">
    <property type="component" value="Unassembled WGS sequence"/>
</dbReference>
<evidence type="ECO:0000313" key="3">
    <source>
        <dbReference type="EMBL" id="TYK16820.1"/>
    </source>
</evidence>
<reference evidence="4 5" key="1">
    <citation type="submission" date="2019-08" db="EMBL/GenBank/DDBJ databases">
        <title>Draft genome sequences of two oriental melons (Cucumis melo L. var makuwa).</title>
        <authorList>
            <person name="Kwon S.-Y."/>
        </authorList>
    </citation>
    <scope>NUCLEOTIDE SEQUENCE [LARGE SCALE GENOMIC DNA]</scope>
    <source>
        <strain evidence="5">cv. Chang Bougi</strain>
        <strain evidence="4">cv. SW 3</strain>
        <tissue evidence="2">Leaf</tissue>
    </source>
</reference>
<protein>
    <submittedName>
        <fullName evidence="2 3">Mitochondrial protein</fullName>
    </submittedName>
</protein>
<dbReference type="EMBL" id="SSTE01021884">
    <property type="protein sequence ID" value="KAA0031999.1"/>
    <property type="molecule type" value="Genomic_DNA"/>
</dbReference>
<evidence type="ECO:0000313" key="2">
    <source>
        <dbReference type="EMBL" id="KAA0031999.1"/>
    </source>
</evidence>
<dbReference type="AlphaFoldDB" id="A0A5A7SRV0"/>
<feature type="region of interest" description="Disordered" evidence="1">
    <location>
        <begin position="236"/>
        <end position="312"/>
    </location>
</feature>
<gene>
    <name evidence="3" type="ORF">E5676_scaffold96G00930</name>
    <name evidence="2" type="ORF">E6C27_scaffold134G00950</name>
</gene>
<dbReference type="Proteomes" id="UP000321947">
    <property type="component" value="Unassembled WGS sequence"/>
</dbReference>
<organism evidence="2 4">
    <name type="scientific">Cucumis melo var. makuwa</name>
    <name type="common">Oriental melon</name>
    <dbReference type="NCBI Taxonomy" id="1194695"/>
    <lineage>
        <taxon>Eukaryota</taxon>
        <taxon>Viridiplantae</taxon>
        <taxon>Streptophyta</taxon>
        <taxon>Embryophyta</taxon>
        <taxon>Tracheophyta</taxon>
        <taxon>Spermatophyta</taxon>
        <taxon>Magnoliopsida</taxon>
        <taxon>eudicotyledons</taxon>
        <taxon>Gunneridae</taxon>
        <taxon>Pentapetalae</taxon>
        <taxon>rosids</taxon>
        <taxon>fabids</taxon>
        <taxon>Cucurbitales</taxon>
        <taxon>Cucurbitaceae</taxon>
        <taxon>Benincaseae</taxon>
        <taxon>Cucumis</taxon>
    </lineage>
</organism>
<accession>A0A5A7SRV0</accession>
<dbReference type="OrthoDB" id="411615at2759"/>
<evidence type="ECO:0000313" key="5">
    <source>
        <dbReference type="Proteomes" id="UP000321947"/>
    </source>
</evidence>
<evidence type="ECO:0000313" key="4">
    <source>
        <dbReference type="Proteomes" id="UP000321393"/>
    </source>
</evidence>
<name>A0A5A7SRV0_CUCMM</name>
<comment type="caution">
    <text evidence="2">The sequence shown here is derived from an EMBL/GenBank/DDBJ whole genome shotgun (WGS) entry which is preliminary data.</text>
</comment>
<evidence type="ECO:0000256" key="1">
    <source>
        <dbReference type="SAM" id="MobiDB-lite"/>
    </source>
</evidence>
<dbReference type="EMBL" id="SSTD01008275">
    <property type="protein sequence ID" value="TYK16820.1"/>
    <property type="molecule type" value="Genomic_DNA"/>
</dbReference>